<dbReference type="CDD" id="cd18787">
    <property type="entry name" value="SF2_C_DEAD"/>
    <property type="match status" value="1"/>
</dbReference>
<evidence type="ECO:0000256" key="2">
    <source>
        <dbReference type="ARBA" id="ARBA00022801"/>
    </source>
</evidence>
<dbReference type="SMART" id="SM00490">
    <property type="entry name" value="HELICc"/>
    <property type="match status" value="1"/>
</dbReference>
<dbReference type="EMBL" id="NJET01000085">
    <property type="protein sequence ID" value="PHH61998.1"/>
    <property type="molecule type" value="Genomic_DNA"/>
</dbReference>
<keyword evidence="2 6" id="KW-0378">Hydrolase</keyword>
<dbReference type="GO" id="GO:0005524">
    <property type="term" value="F:ATP binding"/>
    <property type="evidence" value="ECO:0007669"/>
    <property type="project" value="UniProtKB-UniRule"/>
</dbReference>
<dbReference type="OrthoDB" id="3370at2759"/>
<evidence type="ECO:0000256" key="4">
    <source>
        <dbReference type="ARBA" id="ARBA00022840"/>
    </source>
</evidence>
<comment type="catalytic activity">
    <reaction evidence="7">
        <text>ATP + H2O = ADP + phosphate + H(+)</text>
        <dbReference type="Rhea" id="RHEA:13065"/>
        <dbReference type="ChEBI" id="CHEBI:15377"/>
        <dbReference type="ChEBI" id="CHEBI:15378"/>
        <dbReference type="ChEBI" id="CHEBI:30616"/>
        <dbReference type="ChEBI" id="CHEBI:43474"/>
        <dbReference type="ChEBI" id="CHEBI:456216"/>
        <dbReference type="EC" id="3.6.4.13"/>
    </reaction>
</comment>
<dbReference type="SMART" id="SM00487">
    <property type="entry name" value="DEXDc"/>
    <property type="match status" value="1"/>
</dbReference>
<evidence type="ECO:0000256" key="7">
    <source>
        <dbReference type="RuleBase" id="RU365068"/>
    </source>
</evidence>
<keyword evidence="5 7" id="KW-0694">RNA-binding</keyword>
<feature type="region of interest" description="Disordered" evidence="8">
    <location>
        <begin position="157"/>
        <end position="185"/>
    </location>
</feature>
<dbReference type="GO" id="GO:0003723">
    <property type="term" value="F:RNA binding"/>
    <property type="evidence" value="ECO:0007669"/>
    <property type="project" value="UniProtKB-UniRule"/>
</dbReference>
<feature type="compositionally biased region" description="Low complexity" evidence="8">
    <location>
        <begin position="1"/>
        <end position="17"/>
    </location>
</feature>
<dbReference type="PANTHER" id="PTHR24031">
    <property type="entry name" value="RNA HELICASE"/>
    <property type="match status" value="1"/>
</dbReference>
<comment type="domain">
    <text evidence="7">The Q motif is unique to and characteristic of the DEAD box family of RNA helicases and controls ATP binding and hydrolysis.</text>
</comment>
<dbReference type="InterPro" id="IPR027417">
    <property type="entry name" value="P-loop_NTPase"/>
</dbReference>
<dbReference type="InterPro" id="IPR001650">
    <property type="entry name" value="Helicase_C-like"/>
</dbReference>
<proteinExistence type="inferred from homology"/>
<dbReference type="Pfam" id="PF00270">
    <property type="entry name" value="DEAD"/>
    <property type="match status" value="1"/>
</dbReference>
<dbReference type="PROSITE" id="PS00039">
    <property type="entry name" value="DEAD_ATP_HELICASE"/>
    <property type="match status" value="1"/>
</dbReference>
<feature type="compositionally biased region" description="Basic residues" evidence="8">
    <location>
        <begin position="83"/>
        <end position="95"/>
    </location>
</feature>
<sequence length="700" mass="74939">MPVATTKLPPAAALATEPPAPAPAAGGFSYARYVPPRKPASNALEGDGAVAKRKLEADDEGAIKVKKSKTEQGNSAAQDSGPKKKKNRRKRKQRTRGSECSDSSTVASGPKAAQDEVAELAQAIAAGQVASDADKGQVEGELGCVWERLKWKECKEQAAVGSKKQQTEGQVGKKKREKKEEQAQWGADGWVRHKGLLERKEKALELASMMGQETSCETEAEAGQVHGLEGLPQAVPVEGSEVAASYATLPAWLAAPMEVEEGLGRRFGDLGIASKVCKALEQRGISEAFAVQSAAIGLLLPSSKRQAGDVLICASTGSGKTLGYGLPLMEDMSQGVVTRLRALVVLPTRELVKQAHEVLAFCAGAYQGTGRKTIRVGMAAGNQSLRSEQDKLVSGERRYGGGDDVVEWASRVDVLVCTPGRLVEHVEQTAGFGLDDVRWLIVDEADKLLGQSYQAWLGVVQARLGAVRKVIVSATLQRDVGLVSQLGLRRPTLLAMGDGAHRLPAGLREVAVRVADCSLKPLYLLALLRRHGLRHALVFTKSNEAALRLARLLALLDASLAPSLATMTSTTPTHQRRKTLRAFAEPEPALRLLLASDLVARGIDIAHLGHVINYDVPPTLAAYVHRVGRTARAARPGCAWTLVGDAESGWFWRCIGKTNHVARAAPVARLAVPDLEPEAVARYHEALRCLGAEAHETRRP</sequence>
<dbReference type="PROSITE" id="PS51192">
    <property type="entry name" value="HELICASE_ATP_BIND_1"/>
    <property type="match status" value="1"/>
</dbReference>
<evidence type="ECO:0000256" key="1">
    <source>
        <dbReference type="ARBA" id="ARBA00022741"/>
    </source>
</evidence>
<feature type="domain" description="Helicase ATP-binding" evidence="9">
    <location>
        <begin position="301"/>
        <end position="494"/>
    </location>
</feature>
<keyword evidence="4 6" id="KW-0067">ATP-binding</keyword>
<dbReference type="GO" id="GO:0003724">
    <property type="term" value="F:RNA helicase activity"/>
    <property type="evidence" value="ECO:0007669"/>
    <property type="project" value="UniProtKB-EC"/>
</dbReference>
<dbReference type="AlphaFoldDB" id="A0A2C5XGQ3"/>
<reference evidence="11 12" key="1">
    <citation type="submission" date="2017-06" db="EMBL/GenBank/DDBJ databases">
        <title>Ant-infecting Ophiocordyceps genomes reveal a high diversity of potential behavioral manipulation genes and a possible major role for enterotoxins.</title>
        <authorList>
            <person name="De Bekker C."/>
            <person name="Evans H.C."/>
            <person name="Brachmann A."/>
            <person name="Hughes D.P."/>
        </authorList>
    </citation>
    <scope>NUCLEOTIDE SEQUENCE [LARGE SCALE GENOMIC DNA]</scope>
    <source>
        <strain evidence="11 12">Map64</strain>
    </source>
</reference>
<evidence type="ECO:0000256" key="5">
    <source>
        <dbReference type="ARBA" id="ARBA00022884"/>
    </source>
</evidence>
<dbReference type="Proteomes" id="UP000226192">
    <property type="component" value="Unassembled WGS sequence"/>
</dbReference>
<evidence type="ECO:0000313" key="12">
    <source>
        <dbReference type="Proteomes" id="UP000226192"/>
    </source>
</evidence>
<comment type="function">
    <text evidence="7">RNA helicase.</text>
</comment>
<evidence type="ECO:0000256" key="8">
    <source>
        <dbReference type="SAM" id="MobiDB-lite"/>
    </source>
</evidence>
<evidence type="ECO:0000259" key="9">
    <source>
        <dbReference type="PROSITE" id="PS51192"/>
    </source>
</evidence>
<accession>A0A2C5XGQ3</accession>
<dbReference type="InterPro" id="IPR014001">
    <property type="entry name" value="Helicase_ATP-bd"/>
</dbReference>
<dbReference type="SUPFAM" id="SSF52540">
    <property type="entry name" value="P-loop containing nucleoside triphosphate hydrolases"/>
    <property type="match status" value="1"/>
</dbReference>
<dbReference type="Pfam" id="PF00271">
    <property type="entry name" value="Helicase_C"/>
    <property type="match status" value="1"/>
</dbReference>
<feature type="domain" description="Helicase C-terminal" evidence="10">
    <location>
        <begin position="527"/>
        <end position="676"/>
    </location>
</feature>
<keyword evidence="3 6" id="KW-0347">Helicase</keyword>
<protein>
    <recommendedName>
        <fullName evidence="7">ATP-dependent RNA helicase</fullName>
        <ecNumber evidence="7">3.6.4.13</ecNumber>
    </recommendedName>
</protein>
<dbReference type="InterPro" id="IPR011545">
    <property type="entry name" value="DEAD/DEAH_box_helicase_dom"/>
</dbReference>
<organism evidence="11 12">
    <name type="scientific">Ophiocordyceps australis</name>
    <dbReference type="NCBI Taxonomy" id="1399860"/>
    <lineage>
        <taxon>Eukaryota</taxon>
        <taxon>Fungi</taxon>
        <taxon>Dikarya</taxon>
        <taxon>Ascomycota</taxon>
        <taxon>Pezizomycotina</taxon>
        <taxon>Sordariomycetes</taxon>
        <taxon>Hypocreomycetidae</taxon>
        <taxon>Hypocreales</taxon>
        <taxon>Ophiocordycipitaceae</taxon>
        <taxon>Ophiocordyceps</taxon>
    </lineage>
</organism>
<dbReference type="Gene3D" id="3.40.50.300">
    <property type="entry name" value="P-loop containing nucleotide triphosphate hydrolases"/>
    <property type="match status" value="2"/>
</dbReference>
<feature type="compositionally biased region" description="Polar residues" evidence="8">
    <location>
        <begin position="98"/>
        <end position="107"/>
    </location>
</feature>
<dbReference type="GO" id="GO:0016787">
    <property type="term" value="F:hydrolase activity"/>
    <property type="evidence" value="ECO:0007669"/>
    <property type="project" value="UniProtKB-KW"/>
</dbReference>
<keyword evidence="12" id="KW-1185">Reference proteome</keyword>
<name>A0A2C5XGQ3_9HYPO</name>
<evidence type="ECO:0000256" key="3">
    <source>
        <dbReference type="ARBA" id="ARBA00022806"/>
    </source>
</evidence>
<comment type="similarity">
    <text evidence="6">Belongs to the DEAD box helicase family.</text>
</comment>
<keyword evidence="1 6" id="KW-0547">Nucleotide-binding</keyword>
<evidence type="ECO:0000256" key="6">
    <source>
        <dbReference type="RuleBase" id="RU000492"/>
    </source>
</evidence>
<dbReference type="CDD" id="cd17956">
    <property type="entry name" value="DEADc_DDX51"/>
    <property type="match status" value="1"/>
</dbReference>
<evidence type="ECO:0000313" key="11">
    <source>
        <dbReference type="EMBL" id="PHH61998.1"/>
    </source>
</evidence>
<dbReference type="PROSITE" id="PS51194">
    <property type="entry name" value="HELICASE_CTER"/>
    <property type="match status" value="1"/>
</dbReference>
<dbReference type="STRING" id="1399860.A0A2C5XGQ3"/>
<gene>
    <name evidence="11" type="ORF">CDD81_7689</name>
</gene>
<evidence type="ECO:0000259" key="10">
    <source>
        <dbReference type="PROSITE" id="PS51194"/>
    </source>
</evidence>
<comment type="caution">
    <text evidence="11">The sequence shown here is derived from an EMBL/GenBank/DDBJ whole genome shotgun (WGS) entry which is preliminary data.</text>
</comment>
<dbReference type="InterPro" id="IPR000629">
    <property type="entry name" value="RNA-helicase_DEAD-box_CS"/>
</dbReference>
<feature type="region of interest" description="Disordered" evidence="8">
    <location>
        <begin position="1"/>
        <end position="114"/>
    </location>
</feature>
<dbReference type="EC" id="3.6.4.13" evidence="7"/>